<sequence length="1009" mass="110883">MTNRASGTLALTLLAVLILAMDASEHTVAAESYITPFVQNGKSTHFSSYTYANSASQTESDLLLTKAGGRFAFGTGIGDAGTISGDFNGDGNNVLWLSSWSNSSYNTYLSKLNVANGFEIEEQLLFSEKVGAIYHYRDIALDRDFALIGQTGELTILDLQLEQIVKSIDLPEAWRQVISIAEADLFQDGKTKILIQQEYGTLSIWDPNSWSLQGTYKLGEGQVLPGSFSEQNSTELVFSDGSIYRFEDGDFVLYGSFDTQLGYNIVATDINNNGLLEIIGSQHWYDISAYSAQSFEKLWEHESKHNIHALGLYDVNGDGQLDVVYGDGQWGSIHALQAKNGKRFWSIANDDNGVSFIHVEDLTGDGKTEVAWASDHLYVHDYSSSDSLFKSQRLTTPFTGYDLIQQEDGDFALLQGAYDSNVSFGTGTLSLRRLNDHYAYWDHYENSPYPSTWTGYRAVKVVDSNNDGKLEVLLGTSVIRDGRVHVMDSNDGSLLYSIELDYGEGISALEFGNPSDTSGQKILAGSLSGKIHQINPFSQSLEKSSPQVPTQYNSAIDDLTISSSIGERLVYALSDQQIFAYHTDTNSFTTFNHSRLFTSLLGDPAFEVPYLLAGSESGLIHHFDPESVTQLYPVCDSPVSGLSWQDVQTVLFTCEEEFGAFSIASNQVLWRQPVQGVEGPVKYRVFGSDEWYISGGLQIRVFQRIDGAPGSELVDISIQTHGSISIEESLAPDEISVDQYLLHTAPSHGTFEFTNRQKGEFRYTPSATSLGTEYLSFSAIKDGQTLTPASLVIDLYNQAPTAENQSVEVHWANTEMLEFIAADEDGDPLTYSILNQPELGSVEIPDSNVASFSYVPTGQAHVTDKFSFAVTDPFGESDTAVVTISLTNDAPISEDLHLKASVETEVHSRLLGQDPNDDAIVFEIIEGPEKGDLSIEAETGLFHYKPVGNEGYVASFQYQVRDAHDVSEVSTVTITLHDGVKIVEDKGSLGFWALGLLGLFATARRRLLH</sequence>
<dbReference type="Gene3D" id="2.130.10.10">
    <property type="entry name" value="YVTN repeat-like/Quinoprotein amine dehydrogenase"/>
    <property type="match status" value="1"/>
</dbReference>
<dbReference type="Pfam" id="PF17963">
    <property type="entry name" value="Big_9"/>
    <property type="match status" value="2"/>
</dbReference>
<dbReference type="SUPFAM" id="SSF50998">
    <property type="entry name" value="Quinoprotein alcohol dehydrogenase-like"/>
    <property type="match status" value="2"/>
</dbReference>
<dbReference type="InterPro" id="IPR015943">
    <property type="entry name" value="WD40/YVTN_repeat-like_dom_sf"/>
</dbReference>
<evidence type="ECO:0000313" key="2">
    <source>
        <dbReference type="EMBL" id="SHG79007.1"/>
    </source>
</evidence>
<name>A0A1M5MP88_9GAMM</name>
<gene>
    <name evidence="2" type="ORF">SAMN02745129_0718</name>
</gene>
<evidence type="ECO:0000256" key="1">
    <source>
        <dbReference type="SAM" id="SignalP"/>
    </source>
</evidence>
<protein>
    <recommendedName>
        <fullName evidence="4">Repeat domain-containing protein</fullName>
    </recommendedName>
</protein>
<dbReference type="EMBL" id="FQXG01000001">
    <property type="protein sequence ID" value="SHG79007.1"/>
    <property type="molecule type" value="Genomic_DNA"/>
</dbReference>
<reference evidence="2 3" key="1">
    <citation type="submission" date="2016-11" db="EMBL/GenBank/DDBJ databases">
        <authorList>
            <person name="Jaros S."/>
            <person name="Januszkiewicz K."/>
            <person name="Wedrychowicz H."/>
        </authorList>
    </citation>
    <scope>NUCLEOTIDE SEQUENCE [LARGE SCALE GENOMIC DNA]</scope>
    <source>
        <strain evidence="2 3">DSM 16917</strain>
    </source>
</reference>
<evidence type="ECO:0008006" key="4">
    <source>
        <dbReference type="Google" id="ProtNLM"/>
    </source>
</evidence>
<dbReference type="STRING" id="299255.SAMN02745129_0718"/>
<organism evidence="2 3">
    <name type="scientific">Ferrimonas marina</name>
    <dbReference type="NCBI Taxonomy" id="299255"/>
    <lineage>
        <taxon>Bacteria</taxon>
        <taxon>Pseudomonadati</taxon>
        <taxon>Pseudomonadota</taxon>
        <taxon>Gammaproteobacteria</taxon>
        <taxon>Alteromonadales</taxon>
        <taxon>Ferrimonadaceae</taxon>
        <taxon>Ferrimonas</taxon>
    </lineage>
</organism>
<keyword evidence="1" id="KW-0732">Signal</keyword>
<dbReference type="OrthoDB" id="6285949at2"/>
<proteinExistence type="predicted"/>
<accession>A0A1M5MP88</accession>
<dbReference type="InterPro" id="IPR011047">
    <property type="entry name" value="Quinoprotein_ADH-like_sf"/>
</dbReference>
<dbReference type="RefSeq" id="WP_143165482.1">
    <property type="nucleotide sequence ID" value="NZ_FQXG01000001.1"/>
</dbReference>
<feature type="signal peptide" evidence="1">
    <location>
        <begin position="1"/>
        <end position="29"/>
    </location>
</feature>
<evidence type="ECO:0000313" key="3">
    <source>
        <dbReference type="Proteomes" id="UP000184268"/>
    </source>
</evidence>
<dbReference type="Proteomes" id="UP000184268">
    <property type="component" value="Unassembled WGS sequence"/>
</dbReference>
<dbReference type="AlphaFoldDB" id="A0A1M5MP88"/>
<keyword evidence="3" id="KW-1185">Reference proteome</keyword>
<feature type="chain" id="PRO_5009912389" description="Repeat domain-containing protein" evidence="1">
    <location>
        <begin position="30"/>
        <end position="1009"/>
    </location>
</feature>